<keyword evidence="2" id="KW-0813">Transport</keyword>
<name>A0AAN9BYV9_9CAEN</name>
<protein>
    <recommendedName>
        <fullName evidence="7">PX domain-containing protein</fullName>
    </recommendedName>
</protein>
<evidence type="ECO:0000256" key="2">
    <source>
        <dbReference type="ARBA" id="ARBA00022448"/>
    </source>
</evidence>
<keyword evidence="6" id="KW-0472">Membrane</keyword>
<evidence type="ECO:0000256" key="4">
    <source>
        <dbReference type="ARBA" id="ARBA00022927"/>
    </source>
</evidence>
<keyword evidence="4" id="KW-0653">Protein transport</keyword>
<dbReference type="PANTHER" id="PTHR20939">
    <property type="entry name" value="SORTING NEXIN 20, 21"/>
    <property type="match status" value="1"/>
</dbReference>
<keyword evidence="9" id="KW-1185">Reference proteome</keyword>
<comment type="subcellular location">
    <subcellularLocation>
        <location evidence="1">Early endosome membrane</location>
        <topology evidence="1">Peripheral membrane protein</topology>
        <orientation evidence="1">Cytoplasmic side</orientation>
    </subcellularLocation>
</comment>
<keyword evidence="5" id="KW-0446">Lipid-binding</keyword>
<comment type="caution">
    <text evidence="8">The sequence shown here is derived from an EMBL/GenBank/DDBJ whole genome shotgun (WGS) entry which is preliminary data.</text>
</comment>
<dbReference type="InterPro" id="IPR001683">
    <property type="entry name" value="PX_dom"/>
</dbReference>
<evidence type="ECO:0000256" key="6">
    <source>
        <dbReference type="ARBA" id="ARBA00023136"/>
    </source>
</evidence>
<dbReference type="PANTHER" id="PTHR20939:SF11">
    <property type="entry name" value="LD12265P"/>
    <property type="match status" value="1"/>
</dbReference>
<dbReference type="Pfam" id="PF00787">
    <property type="entry name" value="PX"/>
    <property type="match status" value="1"/>
</dbReference>
<dbReference type="GO" id="GO:0031901">
    <property type="term" value="C:early endosome membrane"/>
    <property type="evidence" value="ECO:0007669"/>
    <property type="project" value="UniProtKB-SubCell"/>
</dbReference>
<dbReference type="SUPFAM" id="SSF64268">
    <property type="entry name" value="PX domain"/>
    <property type="match status" value="1"/>
</dbReference>
<dbReference type="PROSITE" id="PS50195">
    <property type="entry name" value="PX"/>
    <property type="match status" value="1"/>
</dbReference>
<proteinExistence type="predicted"/>
<evidence type="ECO:0000256" key="1">
    <source>
        <dbReference type="ARBA" id="ARBA00004469"/>
    </source>
</evidence>
<organism evidence="8 9">
    <name type="scientific">Littorina saxatilis</name>
    <dbReference type="NCBI Taxonomy" id="31220"/>
    <lineage>
        <taxon>Eukaryota</taxon>
        <taxon>Metazoa</taxon>
        <taxon>Spiralia</taxon>
        <taxon>Lophotrochozoa</taxon>
        <taxon>Mollusca</taxon>
        <taxon>Gastropoda</taxon>
        <taxon>Caenogastropoda</taxon>
        <taxon>Littorinimorpha</taxon>
        <taxon>Littorinoidea</taxon>
        <taxon>Littorinidae</taxon>
        <taxon>Littorina</taxon>
    </lineage>
</organism>
<evidence type="ECO:0000313" key="8">
    <source>
        <dbReference type="EMBL" id="KAK7113863.1"/>
    </source>
</evidence>
<keyword evidence="3" id="KW-0967">Endosome</keyword>
<dbReference type="Gene3D" id="3.30.1520.10">
    <property type="entry name" value="Phox-like domain"/>
    <property type="match status" value="1"/>
</dbReference>
<evidence type="ECO:0000256" key="5">
    <source>
        <dbReference type="ARBA" id="ARBA00023121"/>
    </source>
</evidence>
<feature type="domain" description="PX" evidence="7">
    <location>
        <begin position="89"/>
        <end position="206"/>
    </location>
</feature>
<dbReference type="Proteomes" id="UP001374579">
    <property type="component" value="Unassembled WGS sequence"/>
</dbReference>
<dbReference type="AlphaFoldDB" id="A0AAN9BYV9"/>
<evidence type="ECO:0000313" key="9">
    <source>
        <dbReference type="Proteomes" id="UP001374579"/>
    </source>
</evidence>
<dbReference type="InterPro" id="IPR036871">
    <property type="entry name" value="PX_dom_sf"/>
</dbReference>
<reference evidence="8 9" key="1">
    <citation type="submission" date="2024-02" db="EMBL/GenBank/DDBJ databases">
        <title>Chromosome-scale genome assembly of the rough periwinkle Littorina saxatilis.</title>
        <authorList>
            <person name="De Jode A."/>
            <person name="Faria R."/>
            <person name="Formenti G."/>
            <person name="Sims Y."/>
            <person name="Smith T.P."/>
            <person name="Tracey A."/>
            <person name="Wood J.M.D."/>
            <person name="Zagrodzka Z.B."/>
            <person name="Johannesson K."/>
            <person name="Butlin R.K."/>
            <person name="Leder E.H."/>
        </authorList>
    </citation>
    <scope>NUCLEOTIDE SEQUENCE [LARGE SCALE GENOMIC DNA]</scope>
    <source>
        <strain evidence="8">Snail1</strain>
        <tissue evidence="8">Muscle</tissue>
    </source>
</reference>
<dbReference type="GO" id="GO:0015031">
    <property type="term" value="P:protein transport"/>
    <property type="evidence" value="ECO:0007669"/>
    <property type="project" value="UniProtKB-KW"/>
</dbReference>
<dbReference type="GO" id="GO:1901981">
    <property type="term" value="F:phosphatidylinositol phosphate binding"/>
    <property type="evidence" value="ECO:0007669"/>
    <property type="project" value="TreeGrafter"/>
</dbReference>
<evidence type="ECO:0000259" key="7">
    <source>
        <dbReference type="PROSITE" id="PS50195"/>
    </source>
</evidence>
<gene>
    <name evidence="8" type="ORF">V1264_000024</name>
</gene>
<dbReference type="EMBL" id="JBAMIC010000001">
    <property type="protein sequence ID" value="KAK7113863.1"/>
    <property type="molecule type" value="Genomic_DNA"/>
</dbReference>
<evidence type="ECO:0000256" key="3">
    <source>
        <dbReference type="ARBA" id="ARBA00022753"/>
    </source>
</evidence>
<sequence length="332" mass="37223">MMDAFMRKLRHKEDTLDEILGDTEDPSELALADDDPFTSSGFAGKLTFAGADGESVKDIQVTDPEISSYPIMYKGSVSGTCRVAFEVTSAQVIKDVRSSSVLPGHSSHVDYTITVSSNTGLKDVTTRIIRRYSDFEHLHKALKKRFSNLLSGVVFPQKVFMGNFTSETIAKRSRAFEQYLTHLYSIFDVRYSSELTTFFTGEDYWQAMQVFVEGKYFNTIVLLESYLPVLEKLYGNSHKRLGPTLCALVVSHAKTHRPDVADTYATLAMESLPDSTLTMPLLQMLARIRWSLGRDKGDVEDKIQGLKDAGKDADTFHELEGELCRALRAESH</sequence>
<dbReference type="SMART" id="SM00312">
    <property type="entry name" value="PX"/>
    <property type="match status" value="1"/>
</dbReference>
<dbReference type="InterPro" id="IPR039937">
    <property type="entry name" value="SNX20/SNX21"/>
</dbReference>
<accession>A0AAN9BYV9</accession>